<dbReference type="NCBIfam" id="TIGR01027">
    <property type="entry name" value="proB"/>
    <property type="match status" value="1"/>
</dbReference>
<comment type="pathway">
    <text evidence="8">Amino-acid biosynthesis; L-proline biosynthesis; L-glutamate 5-semialdehyde from L-glutamate: step 1/2.</text>
</comment>
<proteinExistence type="inferred from homology"/>
<evidence type="ECO:0000259" key="9">
    <source>
        <dbReference type="Pfam" id="PF00696"/>
    </source>
</evidence>
<keyword evidence="7 8" id="KW-0067">ATP-binding</keyword>
<dbReference type="PROSITE" id="PS00902">
    <property type="entry name" value="GLUTAMATE_5_KINASE"/>
    <property type="match status" value="1"/>
</dbReference>
<dbReference type="PRINTS" id="PR00474">
    <property type="entry name" value="GLU5KINASE"/>
</dbReference>
<keyword evidence="1 8" id="KW-0963">Cytoplasm</keyword>
<feature type="binding site" evidence="8">
    <location>
        <position position="52"/>
    </location>
    <ligand>
        <name>substrate</name>
    </ligand>
</feature>
<evidence type="ECO:0000256" key="4">
    <source>
        <dbReference type="ARBA" id="ARBA00022679"/>
    </source>
</evidence>
<dbReference type="InterPro" id="IPR036393">
    <property type="entry name" value="AceGlu_kinase-like_sf"/>
</dbReference>
<feature type="binding site" evidence="8">
    <location>
        <begin position="175"/>
        <end position="176"/>
    </location>
    <ligand>
        <name>ATP</name>
        <dbReference type="ChEBI" id="CHEBI:30616"/>
    </ligand>
</feature>
<dbReference type="RefSeq" id="WP_125649597.1">
    <property type="nucleotide sequence ID" value="NZ_JBHTOH010000090.1"/>
</dbReference>
<comment type="subcellular location">
    <subcellularLocation>
        <location evidence="8">Cytoplasm</location>
    </subcellularLocation>
</comment>
<dbReference type="SUPFAM" id="SSF53633">
    <property type="entry name" value="Carbamate kinase-like"/>
    <property type="match status" value="1"/>
</dbReference>
<evidence type="ECO:0000256" key="2">
    <source>
        <dbReference type="ARBA" id="ARBA00022605"/>
    </source>
</evidence>
<evidence type="ECO:0000256" key="3">
    <source>
        <dbReference type="ARBA" id="ARBA00022650"/>
    </source>
</evidence>
<dbReference type="Pfam" id="PF00696">
    <property type="entry name" value="AA_kinase"/>
    <property type="match status" value="1"/>
</dbReference>
<feature type="binding site" evidence="8">
    <location>
        <position position="139"/>
    </location>
    <ligand>
        <name>substrate</name>
    </ligand>
</feature>
<evidence type="ECO:0000256" key="1">
    <source>
        <dbReference type="ARBA" id="ARBA00022490"/>
    </source>
</evidence>
<evidence type="ECO:0000256" key="6">
    <source>
        <dbReference type="ARBA" id="ARBA00022777"/>
    </source>
</evidence>
<reference evidence="11" key="1">
    <citation type="journal article" date="2019" name="Int. J. Syst. Evol. Microbiol.">
        <title>The Global Catalogue of Microorganisms (GCM) 10K type strain sequencing project: providing services to taxonomists for standard genome sequencing and annotation.</title>
        <authorList>
            <consortium name="The Broad Institute Genomics Platform"/>
            <consortium name="The Broad Institute Genome Sequencing Center for Infectious Disease"/>
            <person name="Wu L."/>
            <person name="Ma J."/>
        </authorList>
    </citation>
    <scope>NUCLEOTIDE SEQUENCE [LARGE SCALE GENOMIC DNA]</scope>
    <source>
        <strain evidence="11">CCM 8937</strain>
    </source>
</reference>
<dbReference type="CDD" id="cd04242">
    <property type="entry name" value="AAK_G5K_ProB"/>
    <property type="match status" value="1"/>
</dbReference>
<dbReference type="EC" id="2.7.2.11" evidence="8"/>
<dbReference type="InterPro" id="IPR041739">
    <property type="entry name" value="G5K_ProB"/>
</dbReference>
<keyword evidence="4 8" id="KW-0808">Transferase</keyword>
<dbReference type="Proteomes" id="UP001597191">
    <property type="component" value="Unassembled WGS sequence"/>
</dbReference>
<organism evidence="10 11">
    <name type="scientific">Lapidilactobacillus gannanensis</name>
    <dbReference type="NCBI Taxonomy" id="2486002"/>
    <lineage>
        <taxon>Bacteria</taxon>
        <taxon>Bacillati</taxon>
        <taxon>Bacillota</taxon>
        <taxon>Bacilli</taxon>
        <taxon>Lactobacillales</taxon>
        <taxon>Lactobacillaceae</taxon>
        <taxon>Lapidilactobacillus</taxon>
    </lineage>
</organism>
<dbReference type="PANTHER" id="PTHR43654:SF1">
    <property type="entry name" value="ISOPENTENYL PHOSPHATE KINASE"/>
    <property type="match status" value="1"/>
</dbReference>
<gene>
    <name evidence="8 10" type="primary">proB</name>
    <name evidence="10" type="ORF">ACFQ4R_10100</name>
</gene>
<evidence type="ECO:0000313" key="10">
    <source>
        <dbReference type="EMBL" id="MFD1411931.1"/>
    </source>
</evidence>
<comment type="caution">
    <text evidence="10">The sequence shown here is derived from an EMBL/GenBank/DDBJ whole genome shotgun (WGS) entry which is preliminary data.</text>
</comment>
<dbReference type="GO" id="GO:0004349">
    <property type="term" value="F:glutamate 5-kinase activity"/>
    <property type="evidence" value="ECO:0007669"/>
    <property type="project" value="UniProtKB-EC"/>
</dbReference>
<comment type="catalytic activity">
    <reaction evidence="8">
        <text>L-glutamate + ATP = L-glutamyl 5-phosphate + ADP</text>
        <dbReference type="Rhea" id="RHEA:14877"/>
        <dbReference type="ChEBI" id="CHEBI:29985"/>
        <dbReference type="ChEBI" id="CHEBI:30616"/>
        <dbReference type="ChEBI" id="CHEBI:58274"/>
        <dbReference type="ChEBI" id="CHEBI:456216"/>
        <dbReference type="EC" id="2.7.2.11"/>
    </reaction>
</comment>
<keyword evidence="6 8" id="KW-0418">Kinase</keyword>
<accession>A0ABW4BNV1</accession>
<comment type="similarity">
    <text evidence="8">Belongs to the glutamate 5-kinase family.</text>
</comment>
<keyword evidence="3 8" id="KW-0641">Proline biosynthesis</keyword>
<evidence type="ECO:0000256" key="7">
    <source>
        <dbReference type="ARBA" id="ARBA00022840"/>
    </source>
</evidence>
<comment type="function">
    <text evidence="8">Catalyzes the transfer of a phosphate group to glutamate to form L-glutamate 5-phosphate.</text>
</comment>
<dbReference type="InterPro" id="IPR001048">
    <property type="entry name" value="Asp/Glu/Uridylate_kinase"/>
</dbReference>
<dbReference type="HAMAP" id="MF_00456">
    <property type="entry name" value="ProB"/>
    <property type="match status" value="1"/>
</dbReference>
<keyword evidence="2 8" id="KW-0028">Amino-acid biosynthesis</keyword>
<feature type="binding site" evidence="8">
    <location>
        <position position="155"/>
    </location>
    <ligand>
        <name>substrate</name>
    </ligand>
</feature>
<keyword evidence="11" id="KW-1185">Reference proteome</keyword>
<sequence>MRDLQPKRIVVKVGTSSLVLANGKLNLRAIGRLAYVLTDLCNHDYQVILVSSGAMGAGRDMLHIKERPTEIPEQQALAAIGQSRLIGIYTREFAEYQQIVAQVLLTRDVIIFPESHCNVVNTLNAMLAKNIIPIINENDTVSIDELDHKTSFSDNDELSAIVAEITQADLLIMLSDIDGLFTANPHKHPEAQLISQVPVIDDQILSYASGRDSSFGTGGMTTKINAAQRILKNHQQMVLANGANPEIIYDILDGQEIGTLFSNSVVSKKQ</sequence>
<evidence type="ECO:0000256" key="8">
    <source>
        <dbReference type="HAMAP-Rule" id="MF_00456"/>
    </source>
</evidence>
<feature type="binding site" evidence="8">
    <location>
        <position position="12"/>
    </location>
    <ligand>
        <name>ATP</name>
        <dbReference type="ChEBI" id="CHEBI:30616"/>
    </ligand>
</feature>
<protein>
    <recommendedName>
        <fullName evidence="8">Glutamate 5-kinase</fullName>
        <ecNumber evidence="8">2.7.2.11</ecNumber>
    </recommendedName>
    <alternativeName>
        <fullName evidence="8">Gamma-glutamyl kinase</fullName>
        <shortName evidence="8">GK</shortName>
    </alternativeName>
</protein>
<dbReference type="InterPro" id="IPR011529">
    <property type="entry name" value="Glu_5kinase"/>
</dbReference>
<dbReference type="InterPro" id="IPR005715">
    <property type="entry name" value="Glu_5kinase/COase_Synthase"/>
</dbReference>
<evidence type="ECO:0000313" key="11">
    <source>
        <dbReference type="Proteomes" id="UP001597191"/>
    </source>
</evidence>
<name>A0ABW4BNV1_9LACO</name>
<feature type="domain" description="Aspartate/glutamate/uridylate kinase" evidence="9">
    <location>
        <begin position="7"/>
        <end position="241"/>
    </location>
</feature>
<keyword evidence="5 8" id="KW-0547">Nucleotide-binding</keyword>
<dbReference type="PIRSF" id="PIRSF000729">
    <property type="entry name" value="GK"/>
    <property type="match status" value="1"/>
</dbReference>
<dbReference type="Gene3D" id="3.40.1160.10">
    <property type="entry name" value="Acetylglutamate kinase-like"/>
    <property type="match status" value="1"/>
</dbReference>
<dbReference type="EMBL" id="JBHTOH010000090">
    <property type="protein sequence ID" value="MFD1411931.1"/>
    <property type="molecule type" value="Genomic_DNA"/>
</dbReference>
<dbReference type="PANTHER" id="PTHR43654">
    <property type="entry name" value="GLUTAMATE 5-KINASE"/>
    <property type="match status" value="1"/>
</dbReference>
<dbReference type="InterPro" id="IPR001057">
    <property type="entry name" value="Glu/AcGlu_kinase"/>
</dbReference>
<dbReference type="InterPro" id="IPR019797">
    <property type="entry name" value="Glutamate_5-kinase_CS"/>
</dbReference>
<feature type="binding site" evidence="8">
    <location>
        <begin position="217"/>
        <end position="223"/>
    </location>
    <ligand>
        <name>ATP</name>
        <dbReference type="ChEBI" id="CHEBI:30616"/>
    </ligand>
</feature>
<evidence type="ECO:0000256" key="5">
    <source>
        <dbReference type="ARBA" id="ARBA00022741"/>
    </source>
</evidence>